<sequence length="121" mass="13639">MPSGAAAQDTSLTYADDYLVEMYPKLHYLISICTRAVFPTHAGLYDGRAYGNNVTRVIVARYVIDGNIWSSSGARVDLTLDWVKQWYEEAIFNTIRIKGEYIVHSQDDNPLPDDLGVPHQC</sequence>
<organism evidence="1 2">
    <name type="scientific">Bionectria ochroleuca</name>
    <name type="common">Gliocladium roseum</name>
    <dbReference type="NCBI Taxonomy" id="29856"/>
    <lineage>
        <taxon>Eukaryota</taxon>
        <taxon>Fungi</taxon>
        <taxon>Dikarya</taxon>
        <taxon>Ascomycota</taxon>
        <taxon>Pezizomycotina</taxon>
        <taxon>Sordariomycetes</taxon>
        <taxon>Hypocreomycetidae</taxon>
        <taxon>Hypocreales</taxon>
        <taxon>Bionectriaceae</taxon>
        <taxon>Clonostachys</taxon>
    </lineage>
</organism>
<dbReference type="Proteomes" id="UP000766486">
    <property type="component" value="Unassembled WGS sequence"/>
</dbReference>
<comment type="caution">
    <text evidence="1">The sequence shown here is derived from an EMBL/GenBank/DDBJ whole genome shotgun (WGS) entry which is preliminary data.</text>
</comment>
<keyword evidence="2" id="KW-1185">Reference proteome</keyword>
<name>A0ABY6UJN0_BIOOC</name>
<reference evidence="1 2" key="1">
    <citation type="submission" date="2019-06" db="EMBL/GenBank/DDBJ databases">
        <authorList>
            <person name="Broberg M."/>
        </authorList>
    </citation>
    <scope>NUCLEOTIDE SEQUENCE [LARGE SCALE GENOMIC DNA]</scope>
</reference>
<accession>A0ABY6UJN0</accession>
<dbReference type="Gene3D" id="3.40.50.880">
    <property type="match status" value="1"/>
</dbReference>
<dbReference type="EMBL" id="CABFNS010000820">
    <property type="protein sequence ID" value="VUC30440.1"/>
    <property type="molecule type" value="Genomic_DNA"/>
</dbReference>
<evidence type="ECO:0000313" key="1">
    <source>
        <dbReference type="EMBL" id="VUC30440.1"/>
    </source>
</evidence>
<gene>
    <name evidence="1" type="ORF">CLO192961_LOCUS287421</name>
</gene>
<dbReference type="SUPFAM" id="SSF52317">
    <property type="entry name" value="Class I glutamine amidotransferase-like"/>
    <property type="match status" value="1"/>
</dbReference>
<protein>
    <submittedName>
        <fullName evidence="1">Uncharacterized protein</fullName>
    </submittedName>
</protein>
<proteinExistence type="predicted"/>
<dbReference type="InterPro" id="IPR029062">
    <property type="entry name" value="Class_I_gatase-like"/>
</dbReference>
<evidence type="ECO:0000313" key="2">
    <source>
        <dbReference type="Proteomes" id="UP000766486"/>
    </source>
</evidence>